<feature type="transmembrane region" description="Helical" evidence="7">
    <location>
        <begin position="153"/>
        <end position="180"/>
    </location>
</feature>
<reference evidence="9 11" key="1">
    <citation type="submission" date="2016-10" db="EMBL/GenBank/DDBJ databases">
        <title>Draft genome sequences of four alkaliphilic bacteria belonging to the Anaerobacillus genus.</title>
        <authorList>
            <person name="Bassil N.M."/>
            <person name="Lloyd J.R."/>
        </authorList>
    </citation>
    <scope>NUCLEOTIDE SEQUENCE [LARGE SCALE GENOMIC DNA]</scope>
    <source>
        <strain evidence="9 11">NB2006</strain>
    </source>
</reference>
<dbReference type="GO" id="GO:0005886">
    <property type="term" value="C:plasma membrane"/>
    <property type="evidence" value="ECO:0007669"/>
    <property type="project" value="UniProtKB-SubCell"/>
</dbReference>
<dbReference type="SUPFAM" id="SSF161098">
    <property type="entry name" value="MetI-like"/>
    <property type="match status" value="1"/>
</dbReference>
<evidence type="ECO:0000256" key="7">
    <source>
        <dbReference type="RuleBase" id="RU363032"/>
    </source>
</evidence>
<gene>
    <name evidence="10" type="ORF">AWH56_021015</name>
    <name evidence="9" type="ORF">AWH56_15185</name>
</gene>
<dbReference type="Proteomes" id="UP000180175">
    <property type="component" value="Chromosome"/>
</dbReference>
<evidence type="ECO:0000259" key="8">
    <source>
        <dbReference type="PROSITE" id="PS50928"/>
    </source>
</evidence>
<accession>A0A1S2LHQ8</accession>
<evidence type="ECO:0000256" key="2">
    <source>
        <dbReference type="ARBA" id="ARBA00022448"/>
    </source>
</evidence>
<keyword evidence="6 7" id="KW-0472">Membrane</keyword>
<dbReference type="KEGG" id="aia:AWH56_021015"/>
<keyword evidence="3" id="KW-1003">Cell membrane</keyword>
<sequence>MGNPVPKTDFSNVVVKPKKKRKRFETLRLFYKNILNDRLALTGCIILFVFLIVAVFSNFIAPYDINEMHRNEQGDIKRLQPPSSEHIFGTTNVGRDIFSQVVQGAKTALLVGILAAVLVTFVGTTVGIISGYYGGWVDAVMMRIVDIFYAIPFIPFVIVLVTLLEPSIWNVILAVSLLSWRTVARIVRSQVLSVAQRPFIKAARVAGASNFRIMWKYVLPNVVPLALLEMAFMVNWAITAEASVAFLGLGDPDVPSWGQILHLAFLTGNSREAWWWMMPPGLAIVFLLVSIFFIARALESVVNPRLRSR</sequence>
<keyword evidence="4 7" id="KW-0812">Transmembrane</keyword>
<evidence type="ECO:0000256" key="1">
    <source>
        <dbReference type="ARBA" id="ARBA00004651"/>
    </source>
</evidence>
<dbReference type="InterPro" id="IPR000515">
    <property type="entry name" value="MetI-like"/>
</dbReference>
<dbReference type="InterPro" id="IPR050366">
    <property type="entry name" value="BP-dependent_transpt_permease"/>
</dbReference>
<dbReference type="PANTHER" id="PTHR43386:SF1">
    <property type="entry name" value="D,D-DIPEPTIDE TRANSPORT SYSTEM PERMEASE PROTEIN DDPC-RELATED"/>
    <property type="match status" value="1"/>
</dbReference>
<dbReference type="EMBL" id="LQXD01000132">
    <property type="protein sequence ID" value="OIJ11916.1"/>
    <property type="molecule type" value="Genomic_DNA"/>
</dbReference>
<feature type="transmembrane region" description="Helical" evidence="7">
    <location>
        <begin position="273"/>
        <end position="298"/>
    </location>
</feature>
<evidence type="ECO:0000313" key="11">
    <source>
        <dbReference type="Proteomes" id="UP000180175"/>
    </source>
</evidence>
<comment type="subcellular location">
    <subcellularLocation>
        <location evidence="1 7">Cell membrane</location>
        <topology evidence="1 7">Multi-pass membrane protein</topology>
    </subcellularLocation>
</comment>
<dbReference type="InterPro" id="IPR025966">
    <property type="entry name" value="OppC_N"/>
</dbReference>
<protein>
    <submittedName>
        <fullName evidence="9 10">ABC transporter permease</fullName>
    </submittedName>
</protein>
<comment type="similarity">
    <text evidence="7">Belongs to the binding-protein-dependent transport system permease family.</text>
</comment>
<dbReference type="Pfam" id="PF12911">
    <property type="entry name" value="OppC_N"/>
    <property type="match status" value="1"/>
</dbReference>
<evidence type="ECO:0000256" key="6">
    <source>
        <dbReference type="ARBA" id="ARBA00023136"/>
    </source>
</evidence>
<dbReference type="InterPro" id="IPR035906">
    <property type="entry name" value="MetI-like_sf"/>
</dbReference>
<evidence type="ECO:0000256" key="3">
    <source>
        <dbReference type="ARBA" id="ARBA00022475"/>
    </source>
</evidence>
<evidence type="ECO:0000313" key="9">
    <source>
        <dbReference type="EMBL" id="OIJ11916.1"/>
    </source>
</evidence>
<dbReference type="EMBL" id="CP063356">
    <property type="protein sequence ID" value="QOY35156.1"/>
    <property type="molecule type" value="Genomic_DNA"/>
</dbReference>
<keyword evidence="5 7" id="KW-1133">Transmembrane helix</keyword>
<feature type="transmembrane region" description="Helical" evidence="7">
    <location>
        <begin position="39"/>
        <end position="61"/>
    </location>
</feature>
<evidence type="ECO:0000256" key="5">
    <source>
        <dbReference type="ARBA" id="ARBA00022989"/>
    </source>
</evidence>
<dbReference type="Gene3D" id="1.10.3720.10">
    <property type="entry name" value="MetI-like"/>
    <property type="match status" value="1"/>
</dbReference>
<keyword evidence="11" id="KW-1185">Reference proteome</keyword>
<feature type="domain" description="ABC transmembrane type-1" evidence="8">
    <location>
        <begin position="105"/>
        <end position="295"/>
    </location>
</feature>
<dbReference type="CDD" id="cd06261">
    <property type="entry name" value="TM_PBP2"/>
    <property type="match status" value="1"/>
</dbReference>
<reference evidence="10" key="4">
    <citation type="submission" date="2020-10" db="EMBL/GenBank/DDBJ databases">
        <authorList>
            <person name="Bassil N.M."/>
            <person name="Lloyd J.R."/>
        </authorList>
    </citation>
    <scope>NUCLEOTIDE SEQUENCE</scope>
    <source>
        <strain evidence="10">NB2006</strain>
    </source>
</reference>
<dbReference type="Pfam" id="PF00528">
    <property type="entry name" value="BPD_transp_1"/>
    <property type="match status" value="1"/>
</dbReference>
<dbReference type="GO" id="GO:0055085">
    <property type="term" value="P:transmembrane transport"/>
    <property type="evidence" value="ECO:0007669"/>
    <property type="project" value="InterPro"/>
</dbReference>
<feature type="transmembrane region" description="Helical" evidence="7">
    <location>
        <begin position="218"/>
        <end position="238"/>
    </location>
</feature>
<dbReference type="PROSITE" id="PS50928">
    <property type="entry name" value="ABC_TM1"/>
    <property type="match status" value="1"/>
</dbReference>
<name>A0A1S2LHQ8_9BACI</name>
<keyword evidence="2 7" id="KW-0813">Transport</keyword>
<proteinExistence type="inferred from homology"/>
<organism evidence="9 11">
    <name type="scientific">Anaerobacillus isosaccharinicus</name>
    <dbReference type="NCBI Taxonomy" id="1532552"/>
    <lineage>
        <taxon>Bacteria</taxon>
        <taxon>Bacillati</taxon>
        <taxon>Bacillota</taxon>
        <taxon>Bacilli</taxon>
        <taxon>Bacillales</taxon>
        <taxon>Bacillaceae</taxon>
        <taxon>Anaerobacillus</taxon>
    </lineage>
</organism>
<evidence type="ECO:0000313" key="10">
    <source>
        <dbReference type="EMBL" id="QOY35156.1"/>
    </source>
</evidence>
<feature type="transmembrane region" description="Helical" evidence="7">
    <location>
        <begin position="108"/>
        <end position="133"/>
    </location>
</feature>
<dbReference type="PANTHER" id="PTHR43386">
    <property type="entry name" value="OLIGOPEPTIDE TRANSPORT SYSTEM PERMEASE PROTEIN APPC"/>
    <property type="match status" value="1"/>
</dbReference>
<dbReference type="RefSeq" id="WP_071317891.1">
    <property type="nucleotide sequence ID" value="NZ_CP063356.2"/>
</dbReference>
<dbReference type="OrthoDB" id="9797472at2"/>
<reference evidence="10 11" key="2">
    <citation type="journal article" date="2017" name="Genome Announc.">
        <title>Draft Genome Sequences of Four Alkaliphilic Bacteria Belonging to the Anaerobacillus Genus.</title>
        <authorList>
            <person name="Bassil N.M."/>
            <person name="Lloyd J.R."/>
        </authorList>
    </citation>
    <scope>NUCLEOTIDE SEQUENCE [LARGE SCALE GENOMIC DNA]</scope>
    <source>
        <strain evidence="10 11">NB2006</strain>
    </source>
</reference>
<reference evidence="10 11" key="3">
    <citation type="journal article" date="2019" name="Int. J. Syst. Evol. Microbiol.">
        <title>Anaerobacillus isosaccharinicus sp. nov., an alkaliphilic bacterium which degrades isosaccharinic acid.</title>
        <authorList>
            <person name="Bassil N.M."/>
            <person name="Lloyd J.R."/>
        </authorList>
    </citation>
    <scope>NUCLEOTIDE SEQUENCE [LARGE SCALE GENOMIC DNA]</scope>
    <source>
        <strain evidence="10 11">NB2006</strain>
    </source>
</reference>
<evidence type="ECO:0000256" key="4">
    <source>
        <dbReference type="ARBA" id="ARBA00022692"/>
    </source>
</evidence>
<dbReference type="AlphaFoldDB" id="A0A1S2LHQ8"/>